<evidence type="ECO:0008006" key="5">
    <source>
        <dbReference type="Google" id="ProtNLM"/>
    </source>
</evidence>
<protein>
    <recommendedName>
        <fullName evidence="5">Major facilitator superfamily (MFS) profile domain-containing protein</fullName>
    </recommendedName>
</protein>
<accession>M3ISX8</accession>
<evidence type="ECO:0000313" key="4">
    <source>
        <dbReference type="Proteomes" id="UP000011777"/>
    </source>
</evidence>
<proteinExistence type="predicted"/>
<dbReference type="InterPro" id="IPR036259">
    <property type="entry name" value="MFS_trans_sf"/>
</dbReference>
<keyword evidence="2" id="KW-0472">Membrane</keyword>
<name>M3ISX8_CANMX</name>
<feature type="transmembrane region" description="Helical" evidence="2">
    <location>
        <begin position="344"/>
        <end position="368"/>
    </location>
</feature>
<dbReference type="GO" id="GO:0016020">
    <property type="term" value="C:membrane"/>
    <property type="evidence" value="ECO:0007669"/>
    <property type="project" value="UniProtKB-SubCell"/>
</dbReference>
<evidence type="ECO:0000256" key="2">
    <source>
        <dbReference type="SAM" id="Phobius"/>
    </source>
</evidence>
<sequence>MNCHRYINYTPLNYLAFNYAGFACVAIIVFLSATQPFYIKEVIGIAPAPGTSKDTKIGHIIGGLGFIDELTAMIVAPLLGALNDNLNLRGYSGSKIIQSSSFVIIALSLLGFAKLCGNLIPDMFIFRSVFAIGVTGCMSMITVTLNELTLSDFEFSKLLFWKKRNMIEYNPIILQEDVEDGREQPVVAVKKNGKYAGLVGVCTGLGAIFSVSFLVTLPVKFSGNDNNPDIGMKEGLKSSYLVVMTFALISFIALFLFLYNTRGDLDTETTDKKTYVEVLKEGFEFSKHNKHAQLAYCGGFLSRSTTVATSIFLPLMVYNFYYNIGECKTGNGNWAGKISCHEGYVFSAILSGVAQTVSLLAAPVFGYLVDSPRFGKFKTLATAGAIGAIGNFGLSLLNTQGNSYNPKTFTCFFMVSLIGLSQIGLIISSMSVLSGIPNAHNIMGSLSGFYSFCGGIGIMIITSLGGFLSDYWILSPFFILGVFNLGLLWVYFSFAKNGNA</sequence>
<evidence type="ECO:0000313" key="3">
    <source>
        <dbReference type="EMBL" id="EMG49666.1"/>
    </source>
</evidence>
<dbReference type="Gene3D" id="1.20.1250.20">
    <property type="entry name" value="MFS general substrate transporter like domains"/>
    <property type="match status" value="1"/>
</dbReference>
<feature type="transmembrane region" description="Helical" evidence="2">
    <location>
        <begin position="473"/>
        <end position="494"/>
    </location>
</feature>
<dbReference type="InterPro" id="IPR011701">
    <property type="entry name" value="MFS"/>
</dbReference>
<feature type="transmembrane region" description="Helical" evidence="2">
    <location>
        <begin position="240"/>
        <end position="259"/>
    </location>
</feature>
<dbReference type="eggNOG" id="ENOG502RXU0">
    <property type="taxonomic scope" value="Eukaryota"/>
</dbReference>
<feature type="transmembrane region" description="Helical" evidence="2">
    <location>
        <begin position="99"/>
        <end position="117"/>
    </location>
</feature>
<feature type="transmembrane region" description="Helical" evidence="2">
    <location>
        <begin position="16"/>
        <end position="39"/>
    </location>
</feature>
<organism evidence="3 4">
    <name type="scientific">Candida maltosa (strain Xu316)</name>
    <name type="common">Yeast</name>
    <dbReference type="NCBI Taxonomy" id="1245528"/>
    <lineage>
        <taxon>Eukaryota</taxon>
        <taxon>Fungi</taxon>
        <taxon>Dikarya</taxon>
        <taxon>Ascomycota</taxon>
        <taxon>Saccharomycotina</taxon>
        <taxon>Pichiomycetes</taxon>
        <taxon>Debaryomycetaceae</taxon>
        <taxon>Candida/Lodderomyces clade</taxon>
        <taxon>Candida</taxon>
    </lineage>
</organism>
<dbReference type="OrthoDB" id="18110at2759"/>
<gene>
    <name evidence="3" type="ORF">G210_5509</name>
</gene>
<feature type="transmembrane region" description="Helical" evidence="2">
    <location>
        <begin position="412"/>
        <end position="436"/>
    </location>
</feature>
<dbReference type="Proteomes" id="UP000011777">
    <property type="component" value="Unassembled WGS sequence"/>
</dbReference>
<feature type="transmembrane region" description="Helical" evidence="2">
    <location>
        <begin position="124"/>
        <end position="145"/>
    </location>
</feature>
<dbReference type="SUPFAM" id="SSF103473">
    <property type="entry name" value="MFS general substrate transporter"/>
    <property type="match status" value="1"/>
</dbReference>
<comment type="subcellular location">
    <subcellularLocation>
        <location evidence="1">Membrane</location>
        <topology evidence="1">Multi-pass membrane protein</topology>
    </subcellularLocation>
</comment>
<dbReference type="PANTHER" id="PTHR23524:SF1">
    <property type="entry name" value="MRH DOMAIN-CONTAINING PROTEIN-RELATED"/>
    <property type="match status" value="1"/>
</dbReference>
<dbReference type="EMBL" id="AOGT01000531">
    <property type="protein sequence ID" value="EMG49666.1"/>
    <property type="molecule type" value="Genomic_DNA"/>
</dbReference>
<dbReference type="OMA" id="IPLFVNH"/>
<reference evidence="3 4" key="1">
    <citation type="submission" date="2013-02" db="EMBL/GenBank/DDBJ databases">
        <title>Genome sequence of Candida maltosa Xu316, a potential industrial strain for xylitol and ethanol production.</title>
        <authorList>
            <person name="Yu J."/>
            <person name="Wang Q."/>
            <person name="Geng X."/>
            <person name="Bao W."/>
            <person name="He P."/>
            <person name="Cai J."/>
        </authorList>
    </citation>
    <scope>NUCLEOTIDE SEQUENCE [LARGE SCALE GENOMIC DNA]</scope>
    <source>
        <strain evidence="4">Xu316</strain>
    </source>
</reference>
<dbReference type="STRING" id="1245528.M3ISX8"/>
<dbReference type="PROSITE" id="PS51257">
    <property type="entry name" value="PROKAR_LIPOPROTEIN"/>
    <property type="match status" value="1"/>
</dbReference>
<feature type="transmembrane region" description="Helical" evidence="2">
    <location>
        <begin position="448"/>
        <end position="467"/>
    </location>
</feature>
<comment type="caution">
    <text evidence="3">The sequence shown here is derived from an EMBL/GenBank/DDBJ whole genome shotgun (WGS) entry which is preliminary data.</text>
</comment>
<keyword evidence="2" id="KW-0812">Transmembrane</keyword>
<feature type="transmembrane region" description="Helical" evidence="2">
    <location>
        <begin position="195"/>
        <end position="219"/>
    </location>
</feature>
<dbReference type="HOGENOM" id="CLU_033727_0_0_1"/>
<dbReference type="Pfam" id="PF07690">
    <property type="entry name" value="MFS_1"/>
    <property type="match status" value="1"/>
</dbReference>
<keyword evidence="4" id="KW-1185">Reference proteome</keyword>
<feature type="transmembrane region" description="Helical" evidence="2">
    <location>
        <begin position="380"/>
        <end position="400"/>
    </location>
</feature>
<dbReference type="PANTHER" id="PTHR23524">
    <property type="entry name" value="TRANSPORTER, PUTATIVE (AFU_ORTHOLOGUE AFUA_8G04850)-RELATED"/>
    <property type="match status" value="1"/>
</dbReference>
<dbReference type="AlphaFoldDB" id="M3ISX8"/>
<evidence type="ECO:0000256" key="1">
    <source>
        <dbReference type="ARBA" id="ARBA00004141"/>
    </source>
</evidence>
<dbReference type="GO" id="GO:0022857">
    <property type="term" value="F:transmembrane transporter activity"/>
    <property type="evidence" value="ECO:0007669"/>
    <property type="project" value="InterPro"/>
</dbReference>
<keyword evidence="2" id="KW-1133">Transmembrane helix</keyword>